<dbReference type="Gene3D" id="3.40.50.10300">
    <property type="entry name" value="CoaB-like"/>
    <property type="match status" value="1"/>
</dbReference>
<organism evidence="2">
    <name type="scientific">marine sediment metagenome</name>
    <dbReference type="NCBI Taxonomy" id="412755"/>
    <lineage>
        <taxon>unclassified sequences</taxon>
        <taxon>metagenomes</taxon>
        <taxon>ecological metagenomes</taxon>
    </lineage>
</organism>
<sequence>MLITAGPTHEPIDAVRYVANRSSGRLGVCLAEAARDAGWEVTLLLGPVASAPPDGVRMLSFESTSDLAGLLGEHFPACDVLIMAAAVADYRPRRPAEHKLPRTGKKLLLELEPTPDLVAACAARKRAGQRIIGFALEEPEVLAERAREKLRRKGLDAVVANPLQTMGAGEIRAVVYTAAGRTVTPPAAREPGRGGRGRPAGLSKADFARWLIEWVGAEI</sequence>
<gene>
    <name evidence="2" type="ORF">S01H1_15097</name>
</gene>
<dbReference type="Pfam" id="PF04127">
    <property type="entry name" value="DFP"/>
    <property type="match status" value="1"/>
</dbReference>
<dbReference type="GO" id="GO:0003824">
    <property type="term" value="F:catalytic activity"/>
    <property type="evidence" value="ECO:0007669"/>
    <property type="project" value="UniProtKB-ARBA"/>
</dbReference>
<name>X0T3G5_9ZZZZ</name>
<dbReference type="AlphaFoldDB" id="X0T3G5"/>
<accession>X0T3G5</accession>
<dbReference type="SUPFAM" id="SSF102645">
    <property type="entry name" value="CoaB-like"/>
    <property type="match status" value="1"/>
</dbReference>
<dbReference type="InterPro" id="IPR035929">
    <property type="entry name" value="CoaB-like_sf"/>
</dbReference>
<dbReference type="InterPro" id="IPR007085">
    <property type="entry name" value="DNA/pantothenate-metab_flavo_C"/>
</dbReference>
<proteinExistence type="predicted"/>
<dbReference type="EMBL" id="BARS01007879">
    <property type="protein sequence ID" value="GAF70580.1"/>
    <property type="molecule type" value="Genomic_DNA"/>
</dbReference>
<reference evidence="2" key="1">
    <citation type="journal article" date="2014" name="Front. Microbiol.">
        <title>High frequency of phylogenetically diverse reductive dehalogenase-homologous genes in deep subseafloor sedimentary metagenomes.</title>
        <authorList>
            <person name="Kawai M."/>
            <person name="Futagami T."/>
            <person name="Toyoda A."/>
            <person name="Takaki Y."/>
            <person name="Nishi S."/>
            <person name="Hori S."/>
            <person name="Arai W."/>
            <person name="Tsubouchi T."/>
            <person name="Morono Y."/>
            <person name="Uchiyama I."/>
            <person name="Ito T."/>
            <person name="Fujiyama A."/>
            <person name="Inagaki F."/>
            <person name="Takami H."/>
        </authorList>
    </citation>
    <scope>NUCLEOTIDE SEQUENCE</scope>
    <source>
        <strain evidence="2">Expedition CK06-06</strain>
    </source>
</reference>
<feature type="domain" description="DNA/pantothenate metabolism flavoprotein C-terminal" evidence="1">
    <location>
        <begin position="1"/>
        <end position="170"/>
    </location>
</feature>
<protein>
    <recommendedName>
        <fullName evidence="1">DNA/pantothenate metabolism flavoprotein C-terminal domain-containing protein</fullName>
    </recommendedName>
</protein>
<evidence type="ECO:0000313" key="2">
    <source>
        <dbReference type="EMBL" id="GAF70580.1"/>
    </source>
</evidence>
<evidence type="ECO:0000259" key="1">
    <source>
        <dbReference type="Pfam" id="PF04127"/>
    </source>
</evidence>
<comment type="caution">
    <text evidence="2">The sequence shown here is derived from an EMBL/GenBank/DDBJ whole genome shotgun (WGS) entry which is preliminary data.</text>
</comment>
<dbReference type="GO" id="GO:0015937">
    <property type="term" value="P:coenzyme A biosynthetic process"/>
    <property type="evidence" value="ECO:0007669"/>
    <property type="project" value="UniProtKB-ARBA"/>
</dbReference>